<accession>A0AAD6WXR3</accession>
<dbReference type="PANTHER" id="PTHR19959:SF119">
    <property type="entry name" value="FUNGAL LIPASE-LIKE DOMAIN-CONTAINING PROTEIN"/>
    <property type="match status" value="1"/>
</dbReference>
<evidence type="ECO:0000313" key="4">
    <source>
        <dbReference type="Proteomes" id="UP001218188"/>
    </source>
</evidence>
<dbReference type="SUPFAM" id="SSF48452">
    <property type="entry name" value="TPR-like"/>
    <property type="match status" value="4"/>
</dbReference>
<feature type="region of interest" description="Disordered" evidence="1">
    <location>
        <begin position="826"/>
        <end position="847"/>
    </location>
</feature>
<dbReference type="Pfam" id="PF13374">
    <property type="entry name" value="TPR_10"/>
    <property type="match status" value="7"/>
</dbReference>
<feature type="domain" description="CHAT" evidence="2">
    <location>
        <begin position="948"/>
        <end position="1228"/>
    </location>
</feature>
<dbReference type="InterPro" id="IPR024983">
    <property type="entry name" value="CHAT_dom"/>
</dbReference>
<dbReference type="Pfam" id="PF12770">
    <property type="entry name" value="CHAT"/>
    <property type="match status" value="1"/>
</dbReference>
<evidence type="ECO:0000313" key="3">
    <source>
        <dbReference type="EMBL" id="KAJ7027246.1"/>
    </source>
</evidence>
<keyword evidence="4" id="KW-1185">Reference proteome</keyword>
<evidence type="ECO:0000259" key="2">
    <source>
        <dbReference type="Pfam" id="PF12770"/>
    </source>
</evidence>
<sequence length="1229" mass="136896">MVDYLDQSVSAFQDALRDDPRNATYLQGLGTALYHRFQGPGDVTNITEGVSSFGQFADLEESIGFHREALELFPRSHPKRSTSLNNLASALSTRFDQTGQLADLKESIGFHREALELFPGSHPKRSTSLNNLANALWTQFRQTSQLPDLEESIGFHREALELRPGSHPDRSSSLNNLANALWTQFRQTSQLADLEESIGFHHEALELVPRSHPKRSTSLNNLADALLTRFRQTGQLADLEESIRFHREALALRPGSHPKRSTSLNNLASALWTQFEQTGQLADLEESIGFHREALEFFPESHPNRSSSLNNLASALLARFEQTGQLADLEESIDFDRKALALRPGSDPDRSTSLNNLASALLARFKQTGQLTNLEESIGLNRQALELSPGSHPDRSSSLSNLATALLTRFGQTGQLADLEESIGFNQQALELRPGSHPDRPKSLNNLANALSARFNQTGQLADLEESIGFHREALELRPGSHPNRSISLNDLGSALSTRFKQTGQLADSQESISFHQQALELSPGSHPNRFRSLNNLANALSRRFTETNQLVDLEESIGFYREALEFFPRSHPNQASSLNNLARALSMRFEQTGQLTDLEESITLHREGLEFFPGSHPKRFISLNNLANTLSMRFRQTNQLADLEESIGFSRKVLELRPGSLPDRSDLLNNLADALSTRFEQIGQLADLDESMICFRDAAAHETSSIIDRFRHSRRWASKAASFCHSSAMEAYQYTITLLPRLASLNLNIRQRQEALSRARGLACDACRYAIQEAQFDKAVEFLCAGRGVFWAQALQLRTPFDELQSVAPHLALKLRTISNALEAPSAHDGSQPMQDSSQHTRDLEQEAKHRRILTKDWNDTLEAVRKLKDFDDFLLPKSISNLRKASANGPVVLLNAADSGCDALVVTQDDVKHIPLPDISIETTRRLGDILWMALSSHGARSDTLQALLQPIRTDPRLKAKQEDKDIPMRIWWCPTGPFALLPIHAAGVYEGDNPESLSDYTISSYTPTLDTLLALPPPKIYDPKMLAVIQPEMPGDHRLDLPFTLEELRMIEQHIPKTWLTKLGTKEEPTSVGRVLSFLPDASFVHFACHGSQDLVNPLESALLLGDGDLKVSKIMQTPIQNASLAFLSACETAMGDKKVPDEAIHLAATMLFAGFRGVVGTMWSMHDEDGPEVVDVFYNHLFKTSPESHPDSTKAAEALHLAVNKLRTEKKVSFQRWVPFVHLGL</sequence>
<dbReference type="EMBL" id="JARJCM010000126">
    <property type="protein sequence ID" value="KAJ7027246.1"/>
    <property type="molecule type" value="Genomic_DNA"/>
</dbReference>
<proteinExistence type="predicted"/>
<dbReference type="AlphaFoldDB" id="A0AAD6WXR3"/>
<dbReference type="Proteomes" id="UP001218188">
    <property type="component" value="Unassembled WGS sequence"/>
</dbReference>
<gene>
    <name evidence="3" type="ORF">C8F04DRAFT_965364</name>
</gene>
<dbReference type="PANTHER" id="PTHR19959">
    <property type="entry name" value="KINESIN LIGHT CHAIN"/>
    <property type="match status" value="1"/>
</dbReference>
<reference evidence="3" key="1">
    <citation type="submission" date="2023-03" db="EMBL/GenBank/DDBJ databases">
        <title>Massive genome expansion in bonnet fungi (Mycena s.s.) driven by repeated elements and novel gene families across ecological guilds.</title>
        <authorList>
            <consortium name="Lawrence Berkeley National Laboratory"/>
            <person name="Harder C.B."/>
            <person name="Miyauchi S."/>
            <person name="Viragh M."/>
            <person name="Kuo A."/>
            <person name="Thoen E."/>
            <person name="Andreopoulos B."/>
            <person name="Lu D."/>
            <person name="Skrede I."/>
            <person name="Drula E."/>
            <person name="Henrissat B."/>
            <person name="Morin E."/>
            <person name="Kohler A."/>
            <person name="Barry K."/>
            <person name="LaButti K."/>
            <person name="Morin E."/>
            <person name="Salamov A."/>
            <person name="Lipzen A."/>
            <person name="Mereny Z."/>
            <person name="Hegedus B."/>
            <person name="Baldrian P."/>
            <person name="Stursova M."/>
            <person name="Weitz H."/>
            <person name="Taylor A."/>
            <person name="Grigoriev I.V."/>
            <person name="Nagy L.G."/>
            <person name="Martin F."/>
            <person name="Kauserud H."/>
        </authorList>
    </citation>
    <scope>NUCLEOTIDE SEQUENCE</scope>
    <source>
        <strain evidence="3">CBHHK200</strain>
    </source>
</reference>
<dbReference type="Gene3D" id="1.25.40.10">
    <property type="entry name" value="Tetratricopeptide repeat domain"/>
    <property type="match status" value="5"/>
</dbReference>
<comment type="caution">
    <text evidence="3">The sequence shown here is derived from an EMBL/GenBank/DDBJ whole genome shotgun (WGS) entry which is preliminary data.</text>
</comment>
<organism evidence="3 4">
    <name type="scientific">Mycena alexandri</name>
    <dbReference type="NCBI Taxonomy" id="1745969"/>
    <lineage>
        <taxon>Eukaryota</taxon>
        <taxon>Fungi</taxon>
        <taxon>Dikarya</taxon>
        <taxon>Basidiomycota</taxon>
        <taxon>Agaricomycotina</taxon>
        <taxon>Agaricomycetes</taxon>
        <taxon>Agaricomycetidae</taxon>
        <taxon>Agaricales</taxon>
        <taxon>Marasmiineae</taxon>
        <taxon>Mycenaceae</taxon>
        <taxon>Mycena</taxon>
    </lineage>
</organism>
<evidence type="ECO:0000256" key="1">
    <source>
        <dbReference type="SAM" id="MobiDB-lite"/>
    </source>
</evidence>
<protein>
    <submittedName>
        <fullName evidence="3">TPR-like protein</fullName>
    </submittedName>
</protein>
<name>A0AAD6WXR3_9AGAR</name>
<dbReference type="InterPro" id="IPR011990">
    <property type="entry name" value="TPR-like_helical_dom_sf"/>
</dbReference>